<dbReference type="PANTHER" id="PTHR47332:SF4">
    <property type="entry name" value="SET DOMAIN-CONTAINING PROTEIN 5"/>
    <property type="match status" value="1"/>
</dbReference>
<feature type="non-terminal residue" evidence="3">
    <location>
        <position position="458"/>
    </location>
</feature>
<sequence length="458" mass="50188">MSPPLRTPSTLHPSAAHTYVFGSFASFASRCLFSAIAASSTPLTASKSGARSVASLFSLSSRRGFLLSTSREPRKAAAPATSAEPRPSPSQVDPAGTIDDRYPAASAVHLPSSRPRVPSRHLATHRRRLGVPQAGVAPELRTAFVHYNGVVDALRAQHPGWPRAFSSPSPPVYKIVPIDGAGLGMVATADITAGEVIVRERPLLLSPKALPTQDREALARLTVGLVQFMNPENRRAFYALKNCKGKTMPTEEDGIINTNSFMCGPFPTYEGRYCGVARECSRANHSPNAKHCFDPATLTQSLRAFRDIRAGEEITVSYIDFYLPSEKRKEELKRRYFFDCKCAACRLTGQARQQSDTARAFVNACAGDAMIAKVEEAFEEWLATGARRTAPFMLSPGVTQLDPFGMAEVLWDTMVREGCYNRGLWEPLLTRLVKGYAVLENAERVRFYATKAAQLRTL</sequence>
<feature type="region of interest" description="Disordered" evidence="1">
    <location>
        <begin position="68"/>
        <end position="99"/>
    </location>
</feature>
<evidence type="ECO:0000256" key="1">
    <source>
        <dbReference type="SAM" id="MobiDB-lite"/>
    </source>
</evidence>
<dbReference type="SMART" id="SM00317">
    <property type="entry name" value="SET"/>
    <property type="match status" value="1"/>
</dbReference>
<dbReference type="InterPro" id="IPR046341">
    <property type="entry name" value="SET_dom_sf"/>
</dbReference>
<dbReference type="AlphaFoldDB" id="A0A5C3NWL6"/>
<gene>
    <name evidence="3" type="ORF">K466DRAFT_604222</name>
</gene>
<name>A0A5C3NWL6_9APHY</name>
<feature type="domain" description="SET" evidence="2">
    <location>
        <begin position="168"/>
        <end position="319"/>
    </location>
</feature>
<evidence type="ECO:0000313" key="4">
    <source>
        <dbReference type="Proteomes" id="UP000308197"/>
    </source>
</evidence>
<dbReference type="InterPro" id="IPR053185">
    <property type="entry name" value="SET_domain_protein"/>
</dbReference>
<dbReference type="STRING" id="1314778.A0A5C3NWL6"/>
<proteinExistence type="predicted"/>
<protein>
    <submittedName>
        <fullName evidence="3">SET domain-containing protein</fullName>
    </submittedName>
</protein>
<dbReference type="InParanoid" id="A0A5C3NWL6"/>
<dbReference type="PANTHER" id="PTHR47332">
    <property type="entry name" value="SET DOMAIN-CONTAINING PROTEIN 5"/>
    <property type="match status" value="1"/>
</dbReference>
<evidence type="ECO:0000313" key="3">
    <source>
        <dbReference type="EMBL" id="TFK81765.1"/>
    </source>
</evidence>
<dbReference type="Proteomes" id="UP000308197">
    <property type="component" value="Unassembled WGS sequence"/>
</dbReference>
<dbReference type="InterPro" id="IPR001214">
    <property type="entry name" value="SET_dom"/>
</dbReference>
<accession>A0A5C3NWL6</accession>
<organism evidence="3 4">
    <name type="scientific">Polyporus arcularius HHB13444</name>
    <dbReference type="NCBI Taxonomy" id="1314778"/>
    <lineage>
        <taxon>Eukaryota</taxon>
        <taxon>Fungi</taxon>
        <taxon>Dikarya</taxon>
        <taxon>Basidiomycota</taxon>
        <taxon>Agaricomycotina</taxon>
        <taxon>Agaricomycetes</taxon>
        <taxon>Polyporales</taxon>
        <taxon>Polyporaceae</taxon>
        <taxon>Polyporus</taxon>
    </lineage>
</organism>
<evidence type="ECO:0000259" key="2">
    <source>
        <dbReference type="PROSITE" id="PS50280"/>
    </source>
</evidence>
<keyword evidence="4" id="KW-1185">Reference proteome</keyword>
<reference evidence="3 4" key="1">
    <citation type="journal article" date="2019" name="Nat. Ecol. Evol.">
        <title>Megaphylogeny resolves global patterns of mushroom evolution.</title>
        <authorList>
            <person name="Varga T."/>
            <person name="Krizsan K."/>
            <person name="Foldi C."/>
            <person name="Dima B."/>
            <person name="Sanchez-Garcia M."/>
            <person name="Sanchez-Ramirez S."/>
            <person name="Szollosi G.J."/>
            <person name="Szarkandi J.G."/>
            <person name="Papp V."/>
            <person name="Albert L."/>
            <person name="Andreopoulos W."/>
            <person name="Angelini C."/>
            <person name="Antonin V."/>
            <person name="Barry K.W."/>
            <person name="Bougher N.L."/>
            <person name="Buchanan P."/>
            <person name="Buyck B."/>
            <person name="Bense V."/>
            <person name="Catcheside P."/>
            <person name="Chovatia M."/>
            <person name="Cooper J."/>
            <person name="Damon W."/>
            <person name="Desjardin D."/>
            <person name="Finy P."/>
            <person name="Geml J."/>
            <person name="Haridas S."/>
            <person name="Hughes K."/>
            <person name="Justo A."/>
            <person name="Karasinski D."/>
            <person name="Kautmanova I."/>
            <person name="Kiss B."/>
            <person name="Kocsube S."/>
            <person name="Kotiranta H."/>
            <person name="LaButti K.M."/>
            <person name="Lechner B.E."/>
            <person name="Liimatainen K."/>
            <person name="Lipzen A."/>
            <person name="Lukacs Z."/>
            <person name="Mihaltcheva S."/>
            <person name="Morgado L.N."/>
            <person name="Niskanen T."/>
            <person name="Noordeloos M.E."/>
            <person name="Ohm R.A."/>
            <person name="Ortiz-Santana B."/>
            <person name="Ovrebo C."/>
            <person name="Racz N."/>
            <person name="Riley R."/>
            <person name="Savchenko A."/>
            <person name="Shiryaev A."/>
            <person name="Soop K."/>
            <person name="Spirin V."/>
            <person name="Szebenyi C."/>
            <person name="Tomsovsky M."/>
            <person name="Tulloss R.E."/>
            <person name="Uehling J."/>
            <person name="Grigoriev I.V."/>
            <person name="Vagvolgyi C."/>
            <person name="Papp T."/>
            <person name="Martin F.M."/>
            <person name="Miettinen O."/>
            <person name="Hibbett D.S."/>
            <person name="Nagy L.G."/>
        </authorList>
    </citation>
    <scope>NUCLEOTIDE SEQUENCE [LARGE SCALE GENOMIC DNA]</scope>
    <source>
        <strain evidence="3 4">HHB13444</strain>
    </source>
</reference>
<dbReference type="Pfam" id="PF00856">
    <property type="entry name" value="SET"/>
    <property type="match status" value="1"/>
</dbReference>
<dbReference type="SUPFAM" id="SSF82199">
    <property type="entry name" value="SET domain"/>
    <property type="match status" value="1"/>
</dbReference>
<dbReference type="Gene3D" id="2.170.270.10">
    <property type="entry name" value="SET domain"/>
    <property type="match status" value="1"/>
</dbReference>
<dbReference type="EMBL" id="ML211561">
    <property type="protein sequence ID" value="TFK81765.1"/>
    <property type="molecule type" value="Genomic_DNA"/>
</dbReference>
<dbReference type="Gene3D" id="1.10.220.160">
    <property type="match status" value="1"/>
</dbReference>
<dbReference type="PROSITE" id="PS50280">
    <property type="entry name" value="SET"/>
    <property type="match status" value="1"/>
</dbReference>
<dbReference type="CDD" id="cd20071">
    <property type="entry name" value="SET_SMYD"/>
    <property type="match status" value="1"/>
</dbReference>